<dbReference type="Proteomes" id="UP001501581">
    <property type="component" value="Unassembled WGS sequence"/>
</dbReference>
<dbReference type="InterPro" id="IPR058532">
    <property type="entry name" value="YjbR/MT2646/Rv2570-like"/>
</dbReference>
<name>A0ABN1U2F4_9ACTN</name>
<comment type="caution">
    <text evidence="1">The sequence shown here is derived from an EMBL/GenBank/DDBJ whole genome shotgun (WGS) entry which is preliminary data.</text>
</comment>
<dbReference type="Gene3D" id="3.90.1150.30">
    <property type="match status" value="1"/>
</dbReference>
<protein>
    <submittedName>
        <fullName evidence="1">MmcQ/YjbR family DNA-binding protein</fullName>
    </submittedName>
</protein>
<proteinExistence type="predicted"/>
<keyword evidence="1" id="KW-0238">DNA-binding</keyword>
<evidence type="ECO:0000313" key="1">
    <source>
        <dbReference type="EMBL" id="GAA1113952.1"/>
    </source>
</evidence>
<sequence length="132" mass="14659">MAHPIMFDDDDPDLVRLRAVVLAYPGAEEYVSHGRPNFKAGKNFAIFGGSERLGPGDHRQIPAALMVKIDPAELPGVDEDPRFFLPAYLGPYGWRGVDLAAGDVEWDEVVELIDASYRLVAPRRRIAELDAR</sequence>
<dbReference type="EMBL" id="BAAALG010000017">
    <property type="protein sequence ID" value="GAA1113952.1"/>
    <property type="molecule type" value="Genomic_DNA"/>
</dbReference>
<dbReference type="GO" id="GO:0003677">
    <property type="term" value="F:DNA binding"/>
    <property type="evidence" value="ECO:0007669"/>
    <property type="project" value="UniProtKB-KW"/>
</dbReference>
<dbReference type="InterPro" id="IPR038056">
    <property type="entry name" value="YjbR-like_sf"/>
</dbReference>
<evidence type="ECO:0000313" key="2">
    <source>
        <dbReference type="Proteomes" id="UP001501581"/>
    </source>
</evidence>
<dbReference type="Pfam" id="PF04237">
    <property type="entry name" value="YjbR"/>
    <property type="match status" value="1"/>
</dbReference>
<accession>A0ABN1U2F4</accession>
<dbReference type="RefSeq" id="WP_343996708.1">
    <property type="nucleotide sequence ID" value="NZ_BAAALG010000017.1"/>
</dbReference>
<organism evidence="1 2">
    <name type="scientific">Nocardioides dubius</name>
    <dbReference type="NCBI Taxonomy" id="317019"/>
    <lineage>
        <taxon>Bacteria</taxon>
        <taxon>Bacillati</taxon>
        <taxon>Actinomycetota</taxon>
        <taxon>Actinomycetes</taxon>
        <taxon>Propionibacteriales</taxon>
        <taxon>Nocardioidaceae</taxon>
        <taxon>Nocardioides</taxon>
    </lineage>
</organism>
<reference evidence="1 2" key="1">
    <citation type="journal article" date="2019" name="Int. J. Syst. Evol. Microbiol.">
        <title>The Global Catalogue of Microorganisms (GCM) 10K type strain sequencing project: providing services to taxonomists for standard genome sequencing and annotation.</title>
        <authorList>
            <consortium name="The Broad Institute Genomics Platform"/>
            <consortium name="The Broad Institute Genome Sequencing Center for Infectious Disease"/>
            <person name="Wu L."/>
            <person name="Ma J."/>
        </authorList>
    </citation>
    <scope>NUCLEOTIDE SEQUENCE [LARGE SCALE GENOMIC DNA]</scope>
    <source>
        <strain evidence="1 2">JCM 13008</strain>
    </source>
</reference>
<gene>
    <name evidence="1" type="ORF">GCM10009668_40210</name>
</gene>
<keyword evidence="2" id="KW-1185">Reference proteome</keyword>
<dbReference type="SUPFAM" id="SSF142906">
    <property type="entry name" value="YjbR-like"/>
    <property type="match status" value="1"/>
</dbReference>